<proteinExistence type="predicted"/>
<protein>
    <submittedName>
        <fullName evidence="1">Uncharacterized protein</fullName>
    </submittedName>
</protein>
<reference evidence="2" key="1">
    <citation type="journal article" date="2011" name="Nat. Biotechnol.">
        <title>The genomic sequence of the Chinese hamster ovary (CHO)-K1 cell line.</title>
        <authorList>
            <person name="Xu X."/>
            <person name="Nagarajan H."/>
            <person name="Lewis N.E."/>
            <person name="Pan S."/>
            <person name="Cai Z."/>
            <person name="Liu X."/>
            <person name="Chen W."/>
            <person name="Xie M."/>
            <person name="Wang W."/>
            <person name="Hammond S."/>
            <person name="Andersen M.R."/>
            <person name="Neff N."/>
            <person name="Passarelli B."/>
            <person name="Koh W."/>
            <person name="Fan H.C."/>
            <person name="Wang J."/>
            <person name="Gui Y."/>
            <person name="Lee K.H."/>
            <person name="Betenbaugh M.J."/>
            <person name="Quake S.R."/>
            <person name="Famili I."/>
            <person name="Palsson B.O."/>
            <person name="Wang J."/>
        </authorList>
    </citation>
    <scope>NUCLEOTIDE SEQUENCE [LARGE SCALE GENOMIC DNA]</scope>
    <source>
        <strain evidence="2">CHO K1 cell line</strain>
    </source>
</reference>
<evidence type="ECO:0000313" key="2">
    <source>
        <dbReference type="Proteomes" id="UP000001075"/>
    </source>
</evidence>
<name>G3HKZ5_CRIGR</name>
<accession>G3HKZ5</accession>
<organism evidence="1 2">
    <name type="scientific">Cricetulus griseus</name>
    <name type="common">Chinese hamster</name>
    <name type="synonym">Cricetulus barabensis griseus</name>
    <dbReference type="NCBI Taxonomy" id="10029"/>
    <lineage>
        <taxon>Eukaryota</taxon>
        <taxon>Metazoa</taxon>
        <taxon>Chordata</taxon>
        <taxon>Craniata</taxon>
        <taxon>Vertebrata</taxon>
        <taxon>Euteleostomi</taxon>
        <taxon>Mammalia</taxon>
        <taxon>Eutheria</taxon>
        <taxon>Euarchontoglires</taxon>
        <taxon>Glires</taxon>
        <taxon>Rodentia</taxon>
        <taxon>Myomorpha</taxon>
        <taxon>Muroidea</taxon>
        <taxon>Cricetidae</taxon>
        <taxon>Cricetinae</taxon>
        <taxon>Cricetulus</taxon>
    </lineage>
</organism>
<dbReference type="EMBL" id="JH000474">
    <property type="protein sequence ID" value="EGW09561.1"/>
    <property type="molecule type" value="Genomic_DNA"/>
</dbReference>
<dbReference type="Proteomes" id="UP000001075">
    <property type="component" value="Unassembled WGS sequence"/>
</dbReference>
<gene>
    <name evidence="1" type="ORF">I79_011378</name>
</gene>
<evidence type="ECO:0000313" key="1">
    <source>
        <dbReference type="EMBL" id="EGW09561.1"/>
    </source>
</evidence>
<dbReference type="InParanoid" id="G3HKZ5"/>
<dbReference type="GlyGen" id="G3HKZ5">
    <property type="glycosylation" value="1 site"/>
</dbReference>
<dbReference type="AlphaFoldDB" id="G3HKZ5"/>
<sequence>MKPDLFQVKAASVVYGLDYMAYDLKDVSKLTVCTSRKTAKGRCGCCPTPAVHPRGTCYKWIQ</sequence>